<dbReference type="PANTHER" id="PTHR43686:SF1">
    <property type="entry name" value="AMINOTRAN_5 DOMAIN-CONTAINING PROTEIN"/>
    <property type="match status" value="1"/>
</dbReference>
<reference evidence="3" key="1">
    <citation type="submission" date="2019-03" db="EMBL/GenBank/DDBJ databases">
        <authorList>
            <person name="Hao L."/>
        </authorList>
    </citation>
    <scope>NUCLEOTIDE SEQUENCE</scope>
</reference>
<dbReference type="Gene3D" id="3.40.50.620">
    <property type="entry name" value="HUPs"/>
    <property type="match status" value="1"/>
</dbReference>
<protein>
    <submittedName>
        <fullName evidence="3">tRNA-cytidine(32) 2-sulfurtransferase</fullName>
        <ecNumber evidence="3">2.8.1.-</ecNumber>
    </submittedName>
</protein>
<dbReference type="PANTHER" id="PTHR43686">
    <property type="entry name" value="SULFURTRANSFERASE-RELATED"/>
    <property type="match status" value="1"/>
</dbReference>
<dbReference type="GO" id="GO:0016740">
    <property type="term" value="F:transferase activity"/>
    <property type="evidence" value="ECO:0007669"/>
    <property type="project" value="UniProtKB-KW"/>
</dbReference>
<dbReference type="AlphaFoldDB" id="A0A485M7S4"/>
<dbReference type="SUPFAM" id="SSF52402">
    <property type="entry name" value="Adenine nucleotide alpha hydrolases-like"/>
    <property type="match status" value="1"/>
</dbReference>
<dbReference type="PIRSF" id="PIRSF004976">
    <property type="entry name" value="ATPase_YdaO"/>
    <property type="match status" value="1"/>
</dbReference>
<dbReference type="EMBL" id="CAADRN010000351">
    <property type="protein sequence ID" value="VFU18609.1"/>
    <property type="molecule type" value="Genomic_DNA"/>
</dbReference>
<dbReference type="InterPro" id="IPR035107">
    <property type="entry name" value="tRNA_thiolation_TtcA_Ctu1"/>
</dbReference>
<sequence length="248" mass="27801">MVKDFRKGFLGRIKKAITDYGMIVEGDRVAVGMSGGKDSTSLLHALALISRSVPVKFGLEAVYIDLGWPVDVPLLEDFCRSREVDFHVVKTSIAEIVFQARGGKNPCAICAHLRRGAFHNKALELGCGKVALGHHLDDVIETFFMSLFYTGQLRTFAPATYLDRSGLTMIRPLIYVSAEEIRAWVELEKLPALPNPCPASGHTKREEARELVTGLLERHPDLRSRFLNALQTFDRRNLWPEIQPKNKS</sequence>
<dbReference type="EC" id="2.8.1.-" evidence="3"/>
<evidence type="ECO:0000256" key="1">
    <source>
        <dbReference type="ARBA" id="ARBA00022679"/>
    </source>
</evidence>
<dbReference type="InterPro" id="IPR014729">
    <property type="entry name" value="Rossmann-like_a/b/a_fold"/>
</dbReference>
<dbReference type="CDD" id="cd24138">
    <property type="entry name" value="TtcA-like"/>
    <property type="match status" value="1"/>
</dbReference>
<evidence type="ECO:0000259" key="2">
    <source>
        <dbReference type="Pfam" id="PF01171"/>
    </source>
</evidence>
<accession>A0A485M7S4</accession>
<proteinExistence type="predicted"/>
<dbReference type="GO" id="GO:0008033">
    <property type="term" value="P:tRNA processing"/>
    <property type="evidence" value="ECO:0007669"/>
    <property type="project" value="InterPro"/>
</dbReference>
<organism evidence="3">
    <name type="scientific">anaerobic digester metagenome</name>
    <dbReference type="NCBI Taxonomy" id="1263854"/>
    <lineage>
        <taxon>unclassified sequences</taxon>
        <taxon>metagenomes</taxon>
        <taxon>ecological metagenomes</taxon>
    </lineage>
</organism>
<gene>
    <name evidence="3" type="primary">ttcA</name>
    <name evidence="3" type="ORF">SCFA_500002</name>
</gene>
<feature type="domain" description="tRNA(Ile)-lysidine/2-thiocytidine synthase N-terminal" evidence="2">
    <location>
        <begin position="29"/>
        <end position="191"/>
    </location>
</feature>
<dbReference type="Pfam" id="PF01171">
    <property type="entry name" value="ATP_bind_3"/>
    <property type="match status" value="1"/>
</dbReference>
<name>A0A485M7S4_9ZZZZ</name>
<keyword evidence="1 3" id="KW-0808">Transferase</keyword>
<evidence type="ECO:0000313" key="3">
    <source>
        <dbReference type="EMBL" id="VFU18609.1"/>
    </source>
</evidence>
<dbReference type="InterPro" id="IPR011063">
    <property type="entry name" value="TilS/TtcA_N"/>
</dbReference>